<dbReference type="EMBL" id="ATLK01000001">
    <property type="protein sequence ID" value="KFF31422.1"/>
    <property type="molecule type" value="Genomic_DNA"/>
</dbReference>
<dbReference type="eggNOG" id="COG1393">
    <property type="taxonomic scope" value="Bacteria"/>
</dbReference>
<comment type="similarity">
    <text evidence="1">Belongs to the ArsC family.</text>
</comment>
<dbReference type="PANTHER" id="PTHR30041:SF8">
    <property type="entry name" value="PROTEIN YFFB"/>
    <property type="match status" value="1"/>
</dbReference>
<gene>
    <name evidence="2" type="ORF">BBOMB_0775</name>
</gene>
<dbReference type="InterPro" id="IPR006504">
    <property type="entry name" value="Tscrpt_reg_Spx/MgsR"/>
</dbReference>
<proteinExistence type="inferred from homology"/>
<accession>A0A080N2Z0</accession>
<protein>
    <submittedName>
        <fullName evidence="2">ArsC family protein</fullName>
    </submittedName>
</protein>
<dbReference type="AlphaFoldDB" id="A0A080N2Z0"/>
<dbReference type="PROSITE" id="PS51353">
    <property type="entry name" value="ARSC"/>
    <property type="match status" value="1"/>
</dbReference>
<keyword evidence="3" id="KW-1185">Reference proteome</keyword>
<dbReference type="PANTHER" id="PTHR30041">
    <property type="entry name" value="ARSENATE REDUCTASE"/>
    <property type="match status" value="1"/>
</dbReference>
<name>A0A080N2Z0_9BIFI</name>
<dbReference type="Proteomes" id="UP000028730">
    <property type="component" value="Unassembled WGS sequence"/>
</dbReference>
<dbReference type="Gene3D" id="3.40.30.10">
    <property type="entry name" value="Glutaredoxin"/>
    <property type="match status" value="1"/>
</dbReference>
<dbReference type="CDD" id="cd03036">
    <property type="entry name" value="ArsC_like"/>
    <property type="match status" value="1"/>
</dbReference>
<dbReference type="OrthoDB" id="9803749at2"/>
<evidence type="ECO:0000256" key="1">
    <source>
        <dbReference type="PROSITE-ProRule" id="PRU01282"/>
    </source>
</evidence>
<evidence type="ECO:0000313" key="3">
    <source>
        <dbReference type="Proteomes" id="UP000028730"/>
    </source>
</evidence>
<evidence type="ECO:0000313" key="2">
    <source>
        <dbReference type="EMBL" id="KFF31422.1"/>
    </source>
</evidence>
<dbReference type="STRING" id="1341695.BBOMB_0775"/>
<dbReference type="InterPro" id="IPR036249">
    <property type="entry name" value="Thioredoxin-like_sf"/>
</dbReference>
<sequence>MNKNTNTNDNGPNDSSSVGSTVFLCYEHCSTCARARKWLTEHGVPYAERDIKTDNPDEGELTEWYRHSDLPIKRFFNTSGQRYRQLHLSEKLRGMNDEEALRLLSTDGMLVRRPILVSGNMVLVGFDEKTWESAFRGTARTVK</sequence>
<reference evidence="2 3" key="1">
    <citation type="journal article" date="2014" name="Appl. Environ. Microbiol.">
        <title>Genomic encyclopedia of type strains of the genus Bifidobacterium.</title>
        <authorList>
            <person name="Milani C."/>
            <person name="Lugli G.A."/>
            <person name="Duranti S."/>
            <person name="Turroni F."/>
            <person name="Bottacini F."/>
            <person name="Mangifesta M."/>
            <person name="Sanchez B."/>
            <person name="Viappiani A."/>
            <person name="Mancabelli L."/>
            <person name="Taminiau B."/>
            <person name="Delcenserie V."/>
            <person name="Barrangou R."/>
            <person name="Margolles A."/>
            <person name="van Sinderen D."/>
            <person name="Ventura M."/>
        </authorList>
    </citation>
    <scope>NUCLEOTIDE SEQUENCE [LARGE SCALE GENOMIC DNA]</scope>
    <source>
        <strain evidence="2 3">DSM 19703</strain>
    </source>
</reference>
<dbReference type="SUPFAM" id="SSF52833">
    <property type="entry name" value="Thioredoxin-like"/>
    <property type="match status" value="1"/>
</dbReference>
<dbReference type="NCBIfam" id="TIGR01617">
    <property type="entry name" value="arsC_related"/>
    <property type="match status" value="1"/>
</dbReference>
<dbReference type="Pfam" id="PF03960">
    <property type="entry name" value="ArsC"/>
    <property type="match status" value="1"/>
</dbReference>
<dbReference type="RefSeq" id="WP_081867274.1">
    <property type="nucleotide sequence ID" value="NZ_ATLK01000001.1"/>
</dbReference>
<comment type="caution">
    <text evidence="2">The sequence shown here is derived from an EMBL/GenBank/DDBJ whole genome shotgun (WGS) entry which is preliminary data.</text>
</comment>
<dbReference type="InterPro" id="IPR006660">
    <property type="entry name" value="Arsenate_reductase-like"/>
</dbReference>
<organism evidence="2 3">
    <name type="scientific">Bifidobacterium bombi DSM 19703</name>
    <dbReference type="NCBI Taxonomy" id="1341695"/>
    <lineage>
        <taxon>Bacteria</taxon>
        <taxon>Bacillati</taxon>
        <taxon>Actinomycetota</taxon>
        <taxon>Actinomycetes</taxon>
        <taxon>Bifidobacteriales</taxon>
        <taxon>Bifidobacteriaceae</taxon>
        <taxon>Bifidobacterium</taxon>
    </lineage>
</organism>